<reference evidence="1 2" key="1">
    <citation type="journal article" date="2019" name="Nat. Med.">
        <title>A library of human gut bacterial isolates paired with longitudinal multiomics data enables mechanistic microbiome research.</title>
        <authorList>
            <person name="Poyet M."/>
            <person name="Groussin M."/>
            <person name="Gibbons S.M."/>
            <person name="Avila-Pacheco J."/>
            <person name="Jiang X."/>
            <person name="Kearney S.M."/>
            <person name="Perrotta A.R."/>
            <person name="Berdy B."/>
            <person name="Zhao S."/>
            <person name="Lieberman T.D."/>
            <person name="Swanson P.K."/>
            <person name="Smith M."/>
            <person name="Roesemann S."/>
            <person name="Alexander J.E."/>
            <person name="Rich S.A."/>
            <person name="Livny J."/>
            <person name="Vlamakis H."/>
            <person name="Clish C."/>
            <person name="Bullock K."/>
            <person name="Deik A."/>
            <person name="Scott J."/>
            <person name="Pierce K.A."/>
            <person name="Xavier R.J."/>
            <person name="Alm E.J."/>
        </authorList>
    </citation>
    <scope>NUCLEOTIDE SEQUENCE [LARGE SCALE GENOMIC DNA]</scope>
    <source>
        <strain evidence="1 2">BIOML-A1</strain>
    </source>
</reference>
<accession>A0A5M5WU61</accession>
<evidence type="ECO:0000313" key="2">
    <source>
        <dbReference type="Proteomes" id="UP000429838"/>
    </source>
</evidence>
<organism evidence="1 2">
    <name type="scientific">Bacteroides fragilis</name>
    <dbReference type="NCBI Taxonomy" id="817"/>
    <lineage>
        <taxon>Bacteria</taxon>
        <taxon>Pseudomonadati</taxon>
        <taxon>Bacteroidota</taxon>
        <taxon>Bacteroidia</taxon>
        <taxon>Bacteroidales</taxon>
        <taxon>Bacteroidaceae</taxon>
        <taxon>Bacteroides</taxon>
    </lineage>
</organism>
<dbReference type="AlphaFoldDB" id="A0A5M5WU61"/>
<gene>
    <name evidence="1" type="ORF">F2Z25_16585</name>
</gene>
<dbReference type="EMBL" id="VWAQ01000014">
    <property type="protein sequence ID" value="KAA5206542.1"/>
    <property type="molecule type" value="Genomic_DNA"/>
</dbReference>
<proteinExistence type="predicted"/>
<evidence type="ECO:0000313" key="1">
    <source>
        <dbReference type="EMBL" id="KAA5206542.1"/>
    </source>
</evidence>
<comment type="caution">
    <text evidence="1">The sequence shown here is derived from an EMBL/GenBank/DDBJ whole genome shotgun (WGS) entry which is preliminary data.</text>
</comment>
<dbReference type="Proteomes" id="UP000429838">
    <property type="component" value="Unassembled WGS sequence"/>
</dbReference>
<name>A0A5M5WU61_BACFG</name>
<protein>
    <submittedName>
        <fullName evidence="1">Uncharacterized protein</fullName>
    </submittedName>
</protein>
<sequence>METMIFKTPCQTEREARDLAIYNEYNALIAVEGQSKTLVTEHLMKKYNIHSAGTIYLIRRRVEKKLEAQKGGINGTK</sequence>